<dbReference type="Proteomes" id="UP000246464">
    <property type="component" value="Chromosome 8"/>
</dbReference>
<dbReference type="EMBL" id="CP026250">
    <property type="protein sequence ID" value="AWP06170.1"/>
    <property type="molecule type" value="Genomic_DNA"/>
</dbReference>
<protein>
    <submittedName>
        <fullName evidence="1">Uncharacterized protein</fullName>
    </submittedName>
</protein>
<accession>A0A2U9BRC4</accession>
<gene>
    <name evidence="1" type="ORF">SMAX5B_002033</name>
</gene>
<reference evidence="1 2" key="1">
    <citation type="submission" date="2017-12" db="EMBL/GenBank/DDBJ databases">
        <title>Integrating genomic resources of turbot (Scophthalmus maximus) in depth evaluation of genetic and physical mapping variation across individuals.</title>
        <authorList>
            <person name="Martinez P."/>
        </authorList>
    </citation>
    <scope>NUCLEOTIDE SEQUENCE [LARGE SCALE GENOMIC DNA]</scope>
</reference>
<dbReference type="AlphaFoldDB" id="A0A2U9BRC4"/>
<keyword evidence="2" id="KW-1185">Reference proteome</keyword>
<evidence type="ECO:0000313" key="2">
    <source>
        <dbReference type="Proteomes" id="UP000246464"/>
    </source>
</evidence>
<sequence>MVQIHTVIRMHPRQPLKTQNAHREKRILNARHLLAAGNRARQQGKLMYGSASRMQTVSGAALHSHSAFSRQTENEKAQHLRMTLLYRGVPLSHDSVAMSPHGQYSS</sequence>
<evidence type="ECO:0000313" key="1">
    <source>
        <dbReference type="EMBL" id="AWP06170.1"/>
    </source>
</evidence>
<organism evidence="1 2">
    <name type="scientific">Scophthalmus maximus</name>
    <name type="common">Turbot</name>
    <name type="synonym">Psetta maxima</name>
    <dbReference type="NCBI Taxonomy" id="52904"/>
    <lineage>
        <taxon>Eukaryota</taxon>
        <taxon>Metazoa</taxon>
        <taxon>Chordata</taxon>
        <taxon>Craniata</taxon>
        <taxon>Vertebrata</taxon>
        <taxon>Euteleostomi</taxon>
        <taxon>Actinopterygii</taxon>
        <taxon>Neopterygii</taxon>
        <taxon>Teleostei</taxon>
        <taxon>Neoteleostei</taxon>
        <taxon>Acanthomorphata</taxon>
        <taxon>Carangaria</taxon>
        <taxon>Pleuronectiformes</taxon>
        <taxon>Pleuronectoidei</taxon>
        <taxon>Scophthalmidae</taxon>
        <taxon>Scophthalmus</taxon>
    </lineage>
</organism>
<name>A0A2U9BRC4_SCOMX</name>
<proteinExistence type="predicted"/>